<dbReference type="GeneID" id="85723055"/>
<dbReference type="PATRIC" id="fig|1122148.6.peg.1018"/>
<dbReference type="EMBL" id="JQBT01000033">
    <property type="protein sequence ID" value="KRN78715.1"/>
    <property type="molecule type" value="Genomic_DNA"/>
</dbReference>
<dbReference type="Proteomes" id="UP000051565">
    <property type="component" value="Unassembled WGS sequence"/>
</dbReference>
<comment type="caution">
    <text evidence="1">The sequence shown here is derived from an EMBL/GenBank/DDBJ whole genome shotgun (WGS) entry which is preliminary data.</text>
</comment>
<evidence type="ECO:0000313" key="1">
    <source>
        <dbReference type="EMBL" id="KRN78715.1"/>
    </source>
</evidence>
<organism evidence="1 2">
    <name type="scientific">Fructilactobacillus lindneri DSM 20690 = JCM 11027</name>
    <dbReference type="NCBI Taxonomy" id="1122148"/>
    <lineage>
        <taxon>Bacteria</taxon>
        <taxon>Bacillati</taxon>
        <taxon>Bacillota</taxon>
        <taxon>Bacilli</taxon>
        <taxon>Lactobacillales</taxon>
        <taxon>Lactobacillaceae</taxon>
        <taxon>Fructilactobacillus</taxon>
    </lineage>
</organism>
<keyword evidence="2" id="KW-1185">Reference proteome</keyword>
<dbReference type="AlphaFoldDB" id="A0A0R2JNH2"/>
<name>A0A0R2JNH2_9LACO</name>
<accession>A0A0R2JNH2</accession>
<sequence>MSNNEKRYYQPTDSKDAMREVQKLFNLYCNEPLNNELVQYHLKLQNQVKTNILPAAEQEKIPSRVTSARSIITTM</sequence>
<gene>
    <name evidence="1" type="ORF">IV52_GL000992</name>
</gene>
<evidence type="ECO:0000313" key="2">
    <source>
        <dbReference type="Proteomes" id="UP000051565"/>
    </source>
</evidence>
<protein>
    <submittedName>
        <fullName evidence="1">Uncharacterized protein</fullName>
    </submittedName>
</protein>
<proteinExistence type="predicted"/>
<reference evidence="1 2" key="1">
    <citation type="journal article" date="2015" name="Genome Announc.">
        <title>Expanding the biotechnology potential of lactobacilli through comparative genomics of 213 strains and associated genera.</title>
        <authorList>
            <person name="Sun Z."/>
            <person name="Harris H.M."/>
            <person name="McCann A."/>
            <person name="Guo C."/>
            <person name="Argimon S."/>
            <person name="Zhang W."/>
            <person name="Yang X."/>
            <person name="Jeffery I.B."/>
            <person name="Cooney J.C."/>
            <person name="Kagawa T.F."/>
            <person name="Liu W."/>
            <person name="Song Y."/>
            <person name="Salvetti E."/>
            <person name="Wrobel A."/>
            <person name="Rasinkangas P."/>
            <person name="Parkhill J."/>
            <person name="Rea M.C."/>
            <person name="O'Sullivan O."/>
            <person name="Ritari J."/>
            <person name="Douillard F.P."/>
            <person name="Paul Ross R."/>
            <person name="Yang R."/>
            <person name="Briner A.E."/>
            <person name="Felis G.E."/>
            <person name="de Vos W.M."/>
            <person name="Barrangou R."/>
            <person name="Klaenhammer T.R."/>
            <person name="Caufield P.W."/>
            <person name="Cui Y."/>
            <person name="Zhang H."/>
            <person name="O'Toole P.W."/>
        </authorList>
    </citation>
    <scope>NUCLEOTIDE SEQUENCE [LARGE SCALE GENOMIC DNA]</scope>
    <source>
        <strain evidence="1 2">DSM 20690</strain>
    </source>
</reference>
<dbReference type="RefSeq" id="WP_318529183.1">
    <property type="nucleotide sequence ID" value="NZ_FUXS01000002.1"/>
</dbReference>